<reference evidence="1 2" key="2">
    <citation type="journal article" date="2022" name="Mol. Ecol. Resour.">
        <title>The genomes of chicory, endive, great burdock and yacon provide insights into Asteraceae paleo-polyploidization history and plant inulin production.</title>
        <authorList>
            <person name="Fan W."/>
            <person name="Wang S."/>
            <person name="Wang H."/>
            <person name="Wang A."/>
            <person name="Jiang F."/>
            <person name="Liu H."/>
            <person name="Zhao H."/>
            <person name="Xu D."/>
            <person name="Zhang Y."/>
        </authorList>
    </citation>
    <scope>NUCLEOTIDE SEQUENCE [LARGE SCALE GENOMIC DNA]</scope>
    <source>
        <strain evidence="2">cv. Yunnan</strain>
        <tissue evidence="1">Leaves</tissue>
    </source>
</reference>
<organism evidence="1 2">
    <name type="scientific">Smallanthus sonchifolius</name>
    <dbReference type="NCBI Taxonomy" id="185202"/>
    <lineage>
        <taxon>Eukaryota</taxon>
        <taxon>Viridiplantae</taxon>
        <taxon>Streptophyta</taxon>
        <taxon>Embryophyta</taxon>
        <taxon>Tracheophyta</taxon>
        <taxon>Spermatophyta</taxon>
        <taxon>Magnoliopsida</taxon>
        <taxon>eudicotyledons</taxon>
        <taxon>Gunneridae</taxon>
        <taxon>Pentapetalae</taxon>
        <taxon>asterids</taxon>
        <taxon>campanulids</taxon>
        <taxon>Asterales</taxon>
        <taxon>Asteraceae</taxon>
        <taxon>Asteroideae</taxon>
        <taxon>Heliantheae alliance</taxon>
        <taxon>Millerieae</taxon>
        <taxon>Smallanthus</taxon>
    </lineage>
</organism>
<name>A0ACB9HQQ0_9ASTR</name>
<sequence length="154" mass="17583">MVLGRPLTYPNTSMNLDTQNMECYIGCTQPTRLAAMSVAARVSQEMGVKLGHEKKVMRKKSVEKYEKRIQELTSHLSLLLQFKHQDQELLLDAMENWPIDKDRIDKSNFLKARVPPLRGSLQQLISLGHSEGTHIKARTSLKDSNKVRNYISCS</sequence>
<comment type="caution">
    <text evidence="1">The sequence shown here is derived from an EMBL/GenBank/DDBJ whole genome shotgun (WGS) entry which is preliminary data.</text>
</comment>
<dbReference type="EMBL" id="CM042028">
    <property type="protein sequence ID" value="KAI3798293.1"/>
    <property type="molecule type" value="Genomic_DNA"/>
</dbReference>
<evidence type="ECO:0000313" key="2">
    <source>
        <dbReference type="Proteomes" id="UP001056120"/>
    </source>
</evidence>
<gene>
    <name evidence="1" type="ORF">L1987_33564</name>
</gene>
<dbReference type="Proteomes" id="UP001056120">
    <property type="component" value="Linkage Group LG11"/>
</dbReference>
<reference evidence="2" key="1">
    <citation type="journal article" date="2022" name="Mol. Ecol. Resour.">
        <title>The genomes of chicory, endive, great burdock and yacon provide insights into Asteraceae palaeo-polyploidization history and plant inulin production.</title>
        <authorList>
            <person name="Fan W."/>
            <person name="Wang S."/>
            <person name="Wang H."/>
            <person name="Wang A."/>
            <person name="Jiang F."/>
            <person name="Liu H."/>
            <person name="Zhao H."/>
            <person name="Xu D."/>
            <person name="Zhang Y."/>
        </authorList>
    </citation>
    <scope>NUCLEOTIDE SEQUENCE [LARGE SCALE GENOMIC DNA]</scope>
    <source>
        <strain evidence="2">cv. Yunnan</strain>
    </source>
</reference>
<evidence type="ECO:0000313" key="1">
    <source>
        <dbReference type="EMBL" id="KAI3798293.1"/>
    </source>
</evidence>
<protein>
    <submittedName>
        <fullName evidence="1">Uncharacterized protein</fullName>
    </submittedName>
</protein>
<accession>A0ACB9HQQ0</accession>
<proteinExistence type="predicted"/>
<keyword evidence="2" id="KW-1185">Reference proteome</keyword>